<feature type="region of interest" description="Disordered" evidence="1">
    <location>
        <begin position="76"/>
        <end position="101"/>
    </location>
</feature>
<evidence type="ECO:0000313" key="3">
    <source>
        <dbReference type="Proteomes" id="UP001243330"/>
    </source>
</evidence>
<keyword evidence="3" id="KW-1185">Reference proteome</keyword>
<dbReference type="AlphaFoldDB" id="A0AAD9AZ04"/>
<proteinExistence type="predicted"/>
<evidence type="ECO:0000313" key="2">
    <source>
        <dbReference type="EMBL" id="KAK1857288.1"/>
    </source>
</evidence>
<feature type="region of interest" description="Disordered" evidence="1">
    <location>
        <begin position="1"/>
        <end position="25"/>
    </location>
</feature>
<gene>
    <name evidence="2" type="ORF">CCHR01_00069</name>
</gene>
<protein>
    <submittedName>
        <fullName evidence="2">Uncharacterized protein</fullName>
    </submittedName>
</protein>
<dbReference type="EMBL" id="JAQOWY010000001">
    <property type="protein sequence ID" value="KAK1857288.1"/>
    <property type="molecule type" value="Genomic_DNA"/>
</dbReference>
<dbReference type="Proteomes" id="UP001243330">
    <property type="component" value="Unassembled WGS sequence"/>
</dbReference>
<accession>A0AAD9AZ04</accession>
<organism evidence="2 3">
    <name type="scientific">Colletotrichum chrysophilum</name>
    <dbReference type="NCBI Taxonomy" id="1836956"/>
    <lineage>
        <taxon>Eukaryota</taxon>
        <taxon>Fungi</taxon>
        <taxon>Dikarya</taxon>
        <taxon>Ascomycota</taxon>
        <taxon>Pezizomycotina</taxon>
        <taxon>Sordariomycetes</taxon>
        <taxon>Hypocreomycetidae</taxon>
        <taxon>Glomerellales</taxon>
        <taxon>Glomerellaceae</taxon>
        <taxon>Colletotrichum</taxon>
        <taxon>Colletotrichum gloeosporioides species complex</taxon>
    </lineage>
</organism>
<comment type="caution">
    <text evidence="2">The sequence shown here is derived from an EMBL/GenBank/DDBJ whole genome shotgun (WGS) entry which is preliminary data.</text>
</comment>
<sequence>MTRRPSGLAINTMEPRNGSWPVGSTDSSAILSTPLLRGDEEFTLRRRTGPAVSFQAVDRFHQPRTTATMSMRLASIPPPAFTGNGSLCRSGARGMATRGRL</sequence>
<evidence type="ECO:0000256" key="1">
    <source>
        <dbReference type="SAM" id="MobiDB-lite"/>
    </source>
</evidence>
<name>A0AAD9AZ04_9PEZI</name>
<reference evidence="2" key="1">
    <citation type="submission" date="2023-01" db="EMBL/GenBank/DDBJ databases">
        <title>Colletotrichum chrysophilum M932 genome sequence.</title>
        <authorList>
            <person name="Baroncelli R."/>
        </authorList>
    </citation>
    <scope>NUCLEOTIDE SEQUENCE</scope>
    <source>
        <strain evidence="2">M932</strain>
    </source>
</reference>